<dbReference type="InterPro" id="IPR054253">
    <property type="entry name" value="DUF6984"/>
</dbReference>
<organism evidence="2 3">
    <name type="scientific">Stenotrophomonas lacuserhaii</name>
    <dbReference type="NCBI Taxonomy" id="2760084"/>
    <lineage>
        <taxon>Bacteria</taxon>
        <taxon>Pseudomonadati</taxon>
        <taxon>Pseudomonadota</taxon>
        <taxon>Gammaproteobacteria</taxon>
        <taxon>Lysobacterales</taxon>
        <taxon>Lysobacteraceae</taxon>
        <taxon>Stenotrophomonas</taxon>
    </lineage>
</organism>
<gene>
    <name evidence="2" type="ORF">H9654_03205</name>
</gene>
<accession>A0A8X8FQU1</accession>
<feature type="domain" description="DUF6984" evidence="1">
    <location>
        <begin position="14"/>
        <end position="111"/>
    </location>
</feature>
<sequence length="118" mass="12803">MSEELPFQSGEFARLLTSNEKLIVSHLLGGSTPVGLAEGWLDSATVIPMDDGGMGSLRFASTDSPRGITETSGEYSFQDDDGVEVLVSLNLNEDGLPFELDVWKTDFQPLLGELKLPR</sequence>
<proteinExistence type="predicted"/>
<comment type="caution">
    <text evidence="2">The sequence shown here is derived from an EMBL/GenBank/DDBJ whole genome shotgun (WGS) entry which is preliminary data.</text>
</comment>
<keyword evidence="3" id="KW-1185">Reference proteome</keyword>
<evidence type="ECO:0000259" key="1">
    <source>
        <dbReference type="Pfam" id="PF22480"/>
    </source>
</evidence>
<protein>
    <recommendedName>
        <fullName evidence="1">DUF6984 domain-containing protein</fullName>
    </recommendedName>
</protein>
<reference evidence="2 3" key="1">
    <citation type="submission" date="2020-08" db="EMBL/GenBank/DDBJ databases">
        <title>A Genomic Blueprint of the Chicken Gut Microbiome.</title>
        <authorList>
            <person name="Gilroy R."/>
            <person name="Ravi A."/>
            <person name="Getino M."/>
            <person name="Pursley I."/>
            <person name="Horton D.L."/>
            <person name="Alikhan N.-F."/>
            <person name="Baker D."/>
            <person name="Gharbi K."/>
            <person name="Hall N."/>
            <person name="Watson M."/>
            <person name="Adriaenssens E.M."/>
            <person name="Foster-Nyarko E."/>
            <person name="Jarju S."/>
            <person name="Secka A."/>
            <person name="Antonio M."/>
            <person name="Oren A."/>
            <person name="Chaudhuri R."/>
            <person name="La Ragione R.M."/>
            <person name="Hildebrand F."/>
            <person name="Pallen M.J."/>
        </authorList>
    </citation>
    <scope>NUCLEOTIDE SEQUENCE [LARGE SCALE GENOMIC DNA]</scope>
    <source>
        <strain evidence="2 3">Sa5BUN4</strain>
    </source>
</reference>
<dbReference type="EMBL" id="JACSQS010000002">
    <property type="protein sequence ID" value="MBD7953205.1"/>
    <property type="molecule type" value="Genomic_DNA"/>
</dbReference>
<dbReference type="Proteomes" id="UP000636938">
    <property type="component" value="Unassembled WGS sequence"/>
</dbReference>
<dbReference type="RefSeq" id="WP_191768999.1">
    <property type="nucleotide sequence ID" value="NZ_JACSQS010000002.1"/>
</dbReference>
<dbReference type="AlphaFoldDB" id="A0A8X8FQU1"/>
<dbReference type="Pfam" id="PF22480">
    <property type="entry name" value="DUF6984"/>
    <property type="match status" value="1"/>
</dbReference>
<evidence type="ECO:0000313" key="3">
    <source>
        <dbReference type="Proteomes" id="UP000636938"/>
    </source>
</evidence>
<evidence type="ECO:0000313" key="2">
    <source>
        <dbReference type="EMBL" id="MBD7953205.1"/>
    </source>
</evidence>
<name>A0A8X8FQU1_9GAMM</name>